<dbReference type="InterPro" id="IPR023366">
    <property type="entry name" value="ATP_synth_asu-like_sf"/>
</dbReference>
<keyword evidence="7" id="KW-0808">Transferase</keyword>
<evidence type="ECO:0000256" key="6">
    <source>
        <dbReference type="ARBA" id="ARBA00022619"/>
    </source>
</evidence>
<dbReference type="FunFam" id="2.40.30.20:FF:000004">
    <property type="entry name" value="Riboflavin synthase, alpha subunit"/>
    <property type="match status" value="1"/>
</dbReference>
<evidence type="ECO:0000256" key="5">
    <source>
        <dbReference type="ARBA" id="ARBA00013950"/>
    </source>
</evidence>
<dbReference type="PANTHER" id="PTHR21098">
    <property type="entry name" value="RIBOFLAVIN SYNTHASE ALPHA CHAIN"/>
    <property type="match status" value="1"/>
</dbReference>
<dbReference type="EMBL" id="LAZR01014046">
    <property type="protein sequence ID" value="KKM19189.1"/>
    <property type="molecule type" value="Genomic_DNA"/>
</dbReference>
<feature type="domain" description="Lumazine-binding" evidence="9">
    <location>
        <begin position="97"/>
        <end position="193"/>
    </location>
</feature>
<dbReference type="NCBIfam" id="NF009566">
    <property type="entry name" value="PRK13020.1"/>
    <property type="match status" value="1"/>
</dbReference>
<dbReference type="Gene3D" id="2.40.30.20">
    <property type="match status" value="2"/>
</dbReference>
<comment type="function">
    <text evidence="2">Catalyzes the dismutation of two molecules of 6,7-dimethyl-8-ribityllumazine, resulting in the formation of riboflavin and 5-amino-6-(D-ribitylamino)uracil.</text>
</comment>
<keyword evidence="6" id="KW-0686">Riboflavin biosynthesis</keyword>
<evidence type="ECO:0000256" key="2">
    <source>
        <dbReference type="ARBA" id="ARBA00002803"/>
    </source>
</evidence>
<dbReference type="CDD" id="cd00402">
    <property type="entry name" value="Riboflavin_synthase_like"/>
    <property type="match status" value="1"/>
</dbReference>
<dbReference type="InterPro" id="IPR017938">
    <property type="entry name" value="Riboflavin_synthase-like_b-brl"/>
</dbReference>
<dbReference type="FunFam" id="2.40.30.20:FF:000003">
    <property type="entry name" value="Riboflavin synthase, alpha subunit"/>
    <property type="match status" value="1"/>
</dbReference>
<proteinExistence type="predicted"/>
<feature type="domain" description="Lumazine-binding" evidence="9">
    <location>
        <begin position="1"/>
        <end position="96"/>
    </location>
</feature>
<dbReference type="NCBIfam" id="NF006767">
    <property type="entry name" value="PRK09289.1"/>
    <property type="match status" value="1"/>
</dbReference>
<dbReference type="PANTHER" id="PTHR21098:SF12">
    <property type="entry name" value="RIBOFLAVIN SYNTHASE"/>
    <property type="match status" value="1"/>
</dbReference>
<evidence type="ECO:0000256" key="4">
    <source>
        <dbReference type="ARBA" id="ARBA00012827"/>
    </source>
</evidence>
<dbReference type="GO" id="GO:0004746">
    <property type="term" value="F:riboflavin synthase activity"/>
    <property type="evidence" value="ECO:0007669"/>
    <property type="project" value="UniProtKB-EC"/>
</dbReference>
<dbReference type="PROSITE" id="PS51177">
    <property type="entry name" value="LUMAZINE_BIND"/>
    <property type="match status" value="2"/>
</dbReference>
<evidence type="ECO:0000256" key="1">
    <source>
        <dbReference type="ARBA" id="ARBA00000968"/>
    </source>
</evidence>
<sequence>MFTGIIEGLGTITTIKSLGLAKRFIIDADFILEKTRVGDSIAVNGACLTVVGISGKRFEVDLSPETLSKTTFGRVKTGERINIERALKLSDRVDGHLVSGHIDGRGSIKQREALGNSIRITVAVPEALLRYMIPKGSVAVDGISLTINRCGENSFDVSIIPHTAKLTTIGFKKNGDSINIETDMVGKYIERFMMRETDRTAQQKTGESSIGLDFLEKTGFL</sequence>
<reference evidence="10" key="1">
    <citation type="journal article" date="2015" name="Nature">
        <title>Complex archaea that bridge the gap between prokaryotes and eukaryotes.</title>
        <authorList>
            <person name="Spang A."/>
            <person name="Saw J.H."/>
            <person name="Jorgensen S.L."/>
            <person name="Zaremba-Niedzwiedzka K."/>
            <person name="Martijn J."/>
            <person name="Lind A.E."/>
            <person name="van Eijk R."/>
            <person name="Schleper C."/>
            <person name="Guy L."/>
            <person name="Ettema T.J."/>
        </authorList>
    </citation>
    <scope>NUCLEOTIDE SEQUENCE</scope>
</reference>
<evidence type="ECO:0000313" key="10">
    <source>
        <dbReference type="EMBL" id="KKM19189.1"/>
    </source>
</evidence>
<dbReference type="NCBIfam" id="TIGR00187">
    <property type="entry name" value="ribE"/>
    <property type="match status" value="1"/>
</dbReference>
<dbReference type="AlphaFoldDB" id="A0A0F9IHD3"/>
<dbReference type="SUPFAM" id="SSF63380">
    <property type="entry name" value="Riboflavin synthase domain-like"/>
    <property type="match status" value="2"/>
</dbReference>
<name>A0A0F9IHD3_9ZZZZ</name>
<dbReference type="EC" id="2.5.1.9" evidence="4"/>
<evidence type="ECO:0000259" key="9">
    <source>
        <dbReference type="PROSITE" id="PS51177"/>
    </source>
</evidence>
<evidence type="ECO:0000256" key="3">
    <source>
        <dbReference type="ARBA" id="ARBA00004887"/>
    </source>
</evidence>
<dbReference type="InterPro" id="IPR026017">
    <property type="entry name" value="Lumazine-bd_dom"/>
</dbReference>
<keyword evidence="8" id="KW-0677">Repeat</keyword>
<evidence type="ECO:0000256" key="8">
    <source>
        <dbReference type="ARBA" id="ARBA00022737"/>
    </source>
</evidence>
<evidence type="ECO:0000256" key="7">
    <source>
        <dbReference type="ARBA" id="ARBA00022679"/>
    </source>
</evidence>
<comment type="pathway">
    <text evidence="3">Cofactor biosynthesis; riboflavin biosynthesis; riboflavin from 2-hydroxy-3-oxobutyl phosphate and 5-amino-6-(D-ribitylamino)uracil: step 2/2.</text>
</comment>
<dbReference type="Pfam" id="PF00677">
    <property type="entry name" value="Lum_binding"/>
    <property type="match status" value="2"/>
</dbReference>
<comment type="caution">
    <text evidence="10">The sequence shown here is derived from an EMBL/GenBank/DDBJ whole genome shotgun (WGS) entry which is preliminary data.</text>
</comment>
<comment type="catalytic activity">
    <reaction evidence="1">
        <text>2 6,7-dimethyl-8-(1-D-ribityl)lumazine + H(+) = 5-amino-6-(D-ribitylamino)uracil + riboflavin</text>
        <dbReference type="Rhea" id="RHEA:20772"/>
        <dbReference type="ChEBI" id="CHEBI:15378"/>
        <dbReference type="ChEBI" id="CHEBI:15934"/>
        <dbReference type="ChEBI" id="CHEBI:57986"/>
        <dbReference type="ChEBI" id="CHEBI:58201"/>
        <dbReference type="EC" id="2.5.1.9"/>
    </reaction>
</comment>
<organism evidence="10">
    <name type="scientific">marine sediment metagenome</name>
    <dbReference type="NCBI Taxonomy" id="412755"/>
    <lineage>
        <taxon>unclassified sequences</taxon>
        <taxon>metagenomes</taxon>
        <taxon>ecological metagenomes</taxon>
    </lineage>
</organism>
<dbReference type="PIRSF" id="PIRSF000498">
    <property type="entry name" value="Riboflavin_syn_A"/>
    <property type="match status" value="1"/>
</dbReference>
<dbReference type="GO" id="GO:0009231">
    <property type="term" value="P:riboflavin biosynthetic process"/>
    <property type="evidence" value="ECO:0007669"/>
    <property type="project" value="UniProtKB-KW"/>
</dbReference>
<accession>A0A0F9IHD3</accession>
<protein>
    <recommendedName>
        <fullName evidence="5">Riboflavin synthase</fullName>
        <ecNumber evidence="4">2.5.1.9</ecNumber>
    </recommendedName>
</protein>
<dbReference type="InterPro" id="IPR001783">
    <property type="entry name" value="Lumazine-bd"/>
</dbReference>
<gene>
    <name evidence="10" type="ORF">LCGC14_1658170</name>
</gene>